<dbReference type="InterPro" id="IPR015946">
    <property type="entry name" value="KH_dom-like_a/b"/>
</dbReference>
<gene>
    <name evidence="2" type="ORF">FB459_0398</name>
</gene>
<dbReference type="OrthoDB" id="9794483at2"/>
<dbReference type="Gene3D" id="3.30.1370.50">
    <property type="entry name" value="R3H-like domain"/>
    <property type="match status" value="1"/>
</dbReference>
<dbReference type="GO" id="GO:0003723">
    <property type="term" value="F:RNA binding"/>
    <property type="evidence" value="ECO:0007669"/>
    <property type="project" value="InterPro"/>
</dbReference>
<organism evidence="2 3">
    <name type="scientific">Yimella lutea</name>
    <dbReference type="NCBI Taxonomy" id="587872"/>
    <lineage>
        <taxon>Bacteria</taxon>
        <taxon>Bacillati</taxon>
        <taxon>Actinomycetota</taxon>
        <taxon>Actinomycetes</taxon>
        <taxon>Micrococcales</taxon>
        <taxon>Dermacoccaceae</taxon>
        <taxon>Yimella</taxon>
    </lineage>
</organism>
<keyword evidence="3" id="KW-1185">Reference proteome</keyword>
<dbReference type="InterPro" id="IPR001374">
    <property type="entry name" value="R3H_dom"/>
</dbReference>
<dbReference type="PANTHER" id="PTHR35800:SF1">
    <property type="entry name" value="RNA-BINDING PROTEIN KHPB"/>
    <property type="match status" value="1"/>
</dbReference>
<dbReference type="AlphaFoldDB" id="A0A542ECF0"/>
<evidence type="ECO:0000259" key="1">
    <source>
        <dbReference type="PROSITE" id="PS51061"/>
    </source>
</evidence>
<feature type="domain" description="R3H" evidence="1">
    <location>
        <begin position="102"/>
        <end position="166"/>
    </location>
</feature>
<dbReference type="InterPro" id="IPR039247">
    <property type="entry name" value="KhpB"/>
</dbReference>
<accession>A0A542ECF0</accession>
<reference evidence="2 3" key="1">
    <citation type="submission" date="2019-06" db="EMBL/GenBank/DDBJ databases">
        <title>Sequencing the genomes of 1000 actinobacteria strains.</title>
        <authorList>
            <person name="Klenk H.-P."/>
        </authorList>
    </citation>
    <scope>NUCLEOTIDE SEQUENCE [LARGE SCALE GENOMIC DNA]</scope>
    <source>
        <strain evidence="2 3">DSM 19828</strain>
    </source>
</reference>
<proteinExistence type="predicted"/>
<evidence type="ECO:0000313" key="2">
    <source>
        <dbReference type="EMBL" id="TQJ13013.1"/>
    </source>
</evidence>
<dbReference type="EMBL" id="VFMO01000001">
    <property type="protein sequence ID" value="TQJ13013.1"/>
    <property type="molecule type" value="Genomic_DNA"/>
</dbReference>
<name>A0A542ECF0_9MICO</name>
<dbReference type="Proteomes" id="UP000320806">
    <property type="component" value="Unassembled WGS sequence"/>
</dbReference>
<dbReference type="SUPFAM" id="SSF82708">
    <property type="entry name" value="R3H domain"/>
    <property type="match status" value="1"/>
</dbReference>
<dbReference type="InterPro" id="IPR034079">
    <property type="entry name" value="R3H_KhpB"/>
</dbReference>
<dbReference type="Gene3D" id="3.30.300.20">
    <property type="match status" value="1"/>
</dbReference>
<dbReference type="RefSeq" id="WP_129626361.1">
    <property type="nucleotide sequence ID" value="NZ_BAABCI010000039.1"/>
</dbReference>
<protein>
    <submittedName>
        <fullName evidence="2">SpoIIIJ-associated protein</fullName>
    </submittedName>
</protein>
<evidence type="ECO:0000313" key="3">
    <source>
        <dbReference type="Proteomes" id="UP000320806"/>
    </source>
</evidence>
<sequence length="166" mass="18034">MSDQKTQTDNPAEILEREGEIAADFLENLLDIADLDGDIDVDVDGDRAMVSIVDSEEGRVPRRLVGSDGKVLDALQELARLAVQAETGNRSRLMLDIAGYRAQKREELVSLAKDAVAKAKDSGEKQSLDPMSAFERKVVHDAVLAEGLSSESEGAEPRRYVVVLPA</sequence>
<dbReference type="PANTHER" id="PTHR35800">
    <property type="entry name" value="PROTEIN JAG"/>
    <property type="match status" value="1"/>
</dbReference>
<comment type="caution">
    <text evidence="2">The sequence shown here is derived from an EMBL/GenBank/DDBJ whole genome shotgun (WGS) entry which is preliminary data.</text>
</comment>
<dbReference type="CDD" id="cd02644">
    <property type="entry name" value="R3H_jag"/>
    <property type="match status" value="1"/>
</dbReference>
<dbReference type="Pfam" id="PF01424">
    <property type="entry name" value="R3H"/>
    <property type="match status" value="1"/>
</dbReference>
<dbReference type="InterPro" id="IPR036867">
    <property type="entry name" value="R3H_dom_sf"/>
</dbReference>
<dbReference type="SMART" id="SM00393">
    <property type="entry name" value="R3H"/>
    <property type="match status" value="1"/>
</dbReference>
<dbReference type="PROSITE" id="PS51061">
    <property type="entry name" value="R3H"/>
    <property type="match status" value="1"/>
</dbReference>